<keyword evidence="1" id="KW-0547">Nucleotide-binding</keyword>
<dbReference type="GO" id="GO:0006614">
    <property type="term" value="P:SRP-dependent cotranslational protein targeting to membrane"/>
    <property type="evidence" value="ECO:0007669"/>
    <property type="project" value="InterPro"/>
</dbReference>
<dbReference type="SUPFAM" id="SSF52540">
    <property type="entry name" value="P-loop containing nucleoside triphosphate hydrolases"/>
    <property type="match status" value="1"/>
</dbReference>
<dbReference type="AlphaFoldDB" id="A0A1B5KW38"/>
<evidence type="ECO:0000313" key="5">
    <source>
        <dbReference type="Proteomes" id="UP000054053"/>
    </source>
</evidence>
<dbReference type="Proteomes" id="UP000054053">
    <property type="component" value="Unassembled WGS sequence"/>
</dbReference>
<dbReference type="Pfam" id="PF00448">
    <property type="entry name" value="SRP54"/>
    <property type="match status" value="1"/>
</dbReference>
<dbReference type="GO" id="GO:0005525">
    <property type="term" value="F:GTP binding"/>
    <property type="evidence" value="ECO:0007669"/>
    <property type="project" value="UniProtKB-KW"/>
</dbReference>
<name>A0A1B5KW38_USTVR</name>
<keyword evidence="2" id="KW-0342">GTP-binding</keyword>
<dbReference type="EMBL" id="BBTG02000002">
    <property type="protein sequence ID" value="GAO15213.1"/>
    <property type="molecule type" value="Genomic_DNA"/>
</dbReference>
<dbReference type="Gene3D" id="3.40.50.300">
    <property type="entry name" value="P-loop containing nucleotide triphosphate hydrolases"/>
    <property type="match status" value="2"/>
</dbReference>
<evidence type="ECO:0000256" key="1">
    <source>
        <dbReference type="ARBA" id="ARBA00022741"/>
    </source>
</evidence>
<protein>
    <recommendedName>
        <fullName evidence="3">SRP54-type proteins GTP-binding domain-containing protein</fullName>
    </recommendedName>
</protein>
<evidence type="ECO:0000313" key="4">
    <source>
        <dbReference type="EMBL" id="GAO15213.1"/>
    </source>
</evidence>
<gene>
    <name evidence="4" type="ORF">UVI_02006950</name>
</gene>
<dbReference type="InterPro" id="IPR000897">
    <property type="entry name" value="SRP54_GTPase_dom"/>
</dbReference>
<sequence length="315" mass="35502">MSLQVADDKAAICLSFILEHVQRHKAASPRRPLIVGLNGMQGVGKTTLVASLALALEGKSIKTLVFSLDDLYLTRQDQVEFASANAGNALVQHRGEPGIERHASRLTRATRTNSCFVGTHDVDLARSIFASLVEGQPTSIPRFDKALFQGHGDRLPREQWRRLNQPGDEPTEVIIFEGWSVGFRPISAESLEAKWEAPSRTLRKHNLEHLLFVNERLAEYDGITEYFDVFIHLDSEDADSVYAWRQEQEHSLRAARGDPDAGMTPEQVTRFVDGYYPAYELYTEGVRSGIFAERPGRQLRIVVGRDRRVKHVVRL</sequence>
<evidence type="ECO:0000256" key="2">
    <source>
        <dbReference type="ARBA" id="ARBA00023134"/>
    </source>
</evidence>
<organism evidence="4 5">
    <name type="scientific">Ustilaginoidea virens</name>
    <name type="common">Rice false smut fungus</name>
    <name type="synonym">Villosiclava virens</name>
    <dbReference type="NCBI Taxonomy" id="1159556"/>
    <lineage>
        <taxon>Eukaryota</taxon>
        <taxon>Fungi</taxon>
        <taxon>Dikarya</taxon>
        <taxon>Ascomycota</taxon>
        <taxon>Pezizomycotina</taxon>
        <taxon>Sordariomycetes</taxon>
        <taxon>Hypocreomycetidae</taxon>
        <taxon>Hypocreales</taxon>
        <taxon>Clavicipitaceae</taxon>
        <taxon>Ustilaginoidea</taxon>
    </lineage>
</organism>
<evidence type="ECO:0000259" key="3">
    <source>
        <dbReference type="Pfam" id="PF00448"/>
    </source>
</evidence>
<dbReference type="PANTHER" id="PTHR10285">
    <property type="entry name" value="URIDINE KINASE"/>
    <property type="match status" value="1"/>
</dbReference>
<accession>A0A1B5KW38</accession>
<comment type="caution">
    <text evidence="4">The sequence shown here is derived from an EMBL/GenBank/DDBJ whole genome shotgun (WGS) entry which is preliminary data.</text>
</comment>
<reference evidence="5" key="1">
    <citation type="journal article" date="2016" name="Genome Announc.">
        <title>Genome sequence of Ustilaginoidea virens IPU010, a rice pathogenic fungus causing false smut.</title>
        <authorList>
            <person name="Kumagai T."/>
            <person name="Ishii T."/>
            <person name="Terai G."/>
            <person name="Umemura M."/>
            <person name="Machida M."/>
            <person name="Asai K."/>
        </authorList>
    </citation>
    <scope>NUCLEOTIDE SEQUENCE [LARGE SCALE GENOMIC DNA]</scope>
    <source>
        <strain evidence="5">IPU010</strain>
    </source>
</reference>
<dbReference type="InterPro" id="IPR027417">
    <property type="entry name" value="P-loop_NTPase"/>
</dbReference>
<proteinExistence type="predicted"/>
<feature type="domain" description="SRP54-type proteins GTP-binding" evidence="3">
    <location>
        <begin position="35"/>
        <end position="95"/>
    </location>
</feature>